<evidence type="ECO:0000313" key="2">
    <source>
        <dbReference type="EMBL" id="ARU93065.1"/>
    </source>
</evidence>
<protein>
    <recommendedName>
        <fullName evidence="1">N-acetyltransferase domain-containing protein</fullName>
    </recommendedName>
</protein>
<feature type="domain" description="N-acetyltransferase" evidence="1">
    <location>
        <begin position="9"/>
        <end position="168"/>
    </location>
</feature>
<name>A0A1Y0LG92_TATCI</name>
<evidence type="ECO:0000259" key="1">
    <source>
        <dbReference type="PROSITE" id="PS51186"/>
    </source>
</evidence>
<dbReference type="InterPro" id="IPR000182">
    <property type="entry name" value="GNAT_dom"/>
</dbReference>
<proteinExistence type="predicted"/>
<dbReference type="Pfam" id="PF13302">
    <property type="entry name" value="Acetyltransf_3"/>
    <property type="match status" value="1"/>
</dbReference>
<dbReference type="AlphaFoldDB" id="A0A1Y0LG92"/>
<gene>
    <name evidence="2" type="ORF">A7K98_04170</name>
    <name evidence="3" type="ORF">A7K99_04170</name>
</gene>
<accession>A0A1Y0LG92</accession>
<evidence type="ECO:0000313" key="5">
    <source>
        <dbReference type="Proteomes" id="UP000195814"/>
    </source>
</evidence>
<dbReference type="PANTHER" id="PTHR43792:SF1">
    <property type="entry name" value="N-ACETYLTRANSFERASE DOMAIN-CONTAINING PROTEIN"/>
    <property type="match status" value="1"/>
</dbReference>
<dbReference type="PANTHER" id="PTHR43792">
    <property type="entry name" value="GNAT FAMILY, PUTATIVE (AFU_ORTHOLOGUE AFUA_3G00765)-RELATED-RELATED"/>
    <property type="match status" value="1"/>
</dbReference>
<dbReference type="Gene3D" id="3.40.630.30">
    <property type="match status" value="1"/>
</dbReference>
<evidence type="ECO:0000313" key="3">
    <source>
        <dbReference type="EMBL" id="ARU97103.1"/>
    </source>
</evidence>
<sequence length="186" mass="21213">MKQLTTARLTGRRLTRNDWSFFCHLYQDRQVMRFITDPLSEAEIRERFTLRLADWDRHSSHWLCLLLSEGEQGRPVGLTGRCMTDPGIAEAGFILSREGQGKGYGSESLHALSSAFFGGGYGHRLFCRVTEGNTPCVRLMERCGFHYEGCLRQSFWLDGGWRNDLLFSRLSSDPKVPETAAGRWSV</sequence>
<dbReference type="OrthoDB" id="7852312at2"/>
<dbReference type="EMBL" id="CP015581">
    <property type="protein sequence ID" value="ARU97103.1"/>
    <property type="molecule type" value="Genomic_DNA"/>
</dbReference>
<dbReference type="Proteomes" id="UP000195729">
    <property type="component" value="Chromosome"/>
</dbReference>
<evidence type="ECO:0000313" key="4">
    <source>
        <dbReference type="Proteomes" id="UP000195729"/>
    </source>
</evidence>
<dbReference type="RefSeq" id="WP_157665846.1">
    <property type="nucleotide sequence ID" value="NZ_CP015579.1"/>
</dbReference>
<dbReference type="InterPro" id="IPR051531">
    <property type="entry name" value="N-acetyltransferase"/>
</dbReference>
<dbReference type="EMBL" id="CP015579">
    <property type="protein sequence ID" value="ARU93065.1"/>
    <property type="molecule type" value="Genomic_DNA"/>
</dbReference>
<dbReference type="Proteomes" id="UP000195814">
    <property type="component" value="Chromosome"/>
</dbReference>
<dbReference type="InterPro" id="IPR016181">
    <property type="entry name" value="Acyl_CoA_acyltransferase"/>
</dbReference>
<dbReference type="KEGG" id="tci:A7K98_04170"/>
<dbReference type="SUPFAM" id="SSF55729">
    <property type="entry name" value="Acyl-CoA N-acyltransferases (Nat)"/>
    <property type="match status" value="1"/>
</dbReference>
<reference evidence="4 5" key="1">
    <citation type="submission" date="2016-05" db="EMBL/GenBank/DDBJ databases">
        <title>Complete genome sequence of two 2,5-diketo-D-glunonic acid producing strain Tatumella citrea.</title>
        <authorList>
            <person name="Duan C."/>
            <person name="Yang J."/>
            <person name="Yang S."/>
        </authorList>
    </citation>
    <scope>NUCLEOTIDE SEQUENCE [LARGE SCALE GENOMIC DNA]</scope>
    <source>
        <strain evidence="3 4">ATCC 39140</strain>
        <strain evidence="2 5">DSM 13699</strain>
    </source>
</reference>
<dbReference type="PROSITE" id="PS51186">
    <property type="entry name" value="GNAT"/>
    <property type="match status" value="1"/>
</dbReference>
<keyword evidence="4" id="KW-1185">Reference proteome</keyword>
<organism evidence="2 5">
    <name type="scientific">Tatumella citrea</name>
    <name type="common">Pantoea citrea</name>
    <dbReference type="NCBI Taxonomy" id="53336"/>
    <lineage>
        <taxon>Bacteria</taxon>
        <taxon>Pseudomonadati</taxon>
        <taxon>Pseudomonadota</taxon>
        <taxon>Gammaproteobacteria</taxon>
        <taxon>Enterobacterales</taxon>
        <taxon>Erwiniaceae</taxon>
        <taxon>Tatumella</taxon>
    </lineage>
</organism>
<dbReference type="GO" id="GO:0016747">
    <property type="term" value="F:acyltransferase activity, transferring groups other than amino-acyl groups"/>
    <property type="evidence" value="ECO:0007669"/>
    <property type="project" value="InterPro"/>
</dbReference>